<evidence type="ECO:0000313" key="2">
    <source>
        <dbReference type="Proteomes" id="UP001153069"/>
    </source>
</evidence>
<gene>
    <name evidence="1" type="ORF">SEMRO_252_G099670.1</name>
</gene>
<evidence type="ECO:0000313" key="1">
    <source>
        <dbReference type="EMBL" id="CAB9506059.1"/>
    </source>
</evidence>
<dbReference type="EMBL" id="CAICTM010000251">
    <property type="protein sequence ID" value="CAB9506059.1"/>
    <property type="molecule type" value="Genomic_DNA"/>
</dbReference>
<comment type="caution">
    <text evidence="1">The sequence shown here is derived from an EMBL/GenBank/DDBJ whole genome shotgun (WGS) entry which is preliminary data.</text>
</comment>
<proteinExistence type="predicted"/>
<protein>
    <submittedName>
        <fullName evidence="1">Uncharacterized protein</fullName>
    </submittedName>
</protein>
<dbReference type="OrthoDB" id="416143at2759"/>
<organism evidence="1 2">
    <name type="scientific">Seminavis robusta</name>
    <dbReference type="NCBI Taxonomy" id="568900"/>
    <lineage>
        <taxon>Eukaryota</taxon>
        <taxon>Sar</taxon>
        <taxon>Stramenopiles</taxon>
        <taxon>Ochrophyta</taxon>
        <taxon>Bacillariophyta</taxon>
        <taxon>Bacillariophyceae</taxon>
        <taxon>Bacillariophycidae</taxon>
        <taxon>Naviculales</taxon>
        <taxon>Naviculaceae</taxon>
        <taxon>Seminavis</taxon>
    </lineage>
</organism>
<keyword evidence="2" id="KW-1185">Reference proteome</keyword>
<name>A0A9N8DU90_9STRA</name>
<accession>A0A9N8DU90</accession>
<sequence>MGHTPSLDTQVRALGRAMAKPEAGYQEARQALLDASNEHALLDVAGIIAWHSLISKCVDMSGFYSEKVPNIIGKLAKIAIVTRAIREILLLLPRLLLALLAGGASTKNTKQC</sequence>
<dbReference type="Proteomes" id="UP001153069">
    <property type="component" value="Unassembled WGS sequence"/>
</dbReference>
<dbReference type="AlphaFoldDB" id="A0A9N8DU90"/>
<reference evidence="1" key="1">
    <citation type="submission" date="2020-06" db="EMBL/GenBank/DDBJ databases">
        <authorList>
            <consortium name="Plant Systems Biology data submission"/>
        </authorList>
    </citation>
    <scope>NUCLEOTIDE SEQUENCE</scope>
    <source>
        <strain evidence="1">D6</strain>
    </source>
</reference>